<dbReference type="CDD" id="cd06533">
    <property type="entry name" value="Glyco_transf_WecG_TagA"/>
    <property type="match status" value="1"/>
</dbReference>
<keyword evidence="1" id="KW-0328">Glycosyltransferase</keyword>
<evidence type="ECO:0000313" key="3">
    <source>
        <dbReference type="EMBL" id="PSB21866.1"/>
    </source>
</evidence>
<dbReference type="RefSeq" id="WP_073068891.1">
    <property type="nucleotide sequence ID" value="NZ_MPPI01000001.1"/>
</dbReference>
<protein>
    <submittedName>
        <fullName evidence="3">Glycosyltransferase</fullName>
    </submittedName>
</protein>
<dbReference type="EMBL" id="PVWG01000001">
    <property type="protein sequence ID" value="PSB21866.1"/>
    <property type="molecule type" value="Genomic_DNA"/>
</dbReference>
<dbReference type="AlphaFoldDB" id="A0A2T1DN06"/>
<dbReference type="NCBIfam" id="TIGR00696">
    <property type="entry name" value="wecG_tagA_cpsF"/>
    <property type="match status" value="1"/>
</dbReference>
<accession>A0A2T1DN06</accession>
<dbReference type="STRING" id="1920490.GCA_001895925_00565"/>
<dbReference type="PANTHER" id="PTHR34136">
    <property type="match status" value="1"/>
</dbReference>
<dbReference type="Proteomes" id="UP000238634">
    <property type="component" value="Unassembled WGS sequence"/>
</dbReference>
<reference evidence="3 4" key="1">
    <citation type="submission" date="2018-02" db="EMBL/GenBank/DDBJ databases">
        <authorList>
            <person name="Cohen D.B."/>
            <person name="Kent A.D."/>
        </authorList>
    </citation>
    <scope>NUCLEOTIDE SEQUENCE [LARGE SCALE GENOMIC DNA]</scope>
    <source>
        <strain evidence="3 4">ULC007</strain>
    </source>
</reference>
<organism evidence="3 4">
    <name type="scientific">Phormidesmis priestleyi ULC007</name>
    <dbReference type="NCBI Taxonomy" id="1920490"/>
    <lineage>
        <taxon>Bacteria</taxon>
        <taxon>Bacillati</taxon>
        <taxon>Cyanobacteriota</taxon>
        <taxon>Cyanophyceae</taxon>
        <taxon>Leptolyngbyales</taxon>
        <taxon>Leptolyngbyaceae</taxon>
        <taxon>Phormidesmis</taxon>
    </lineage>
</organism>
<evidence type="ECO:0000313" key="4">
    <source>
        <dbReference type="Proteomes" id="UP000238634"/>
    </source>
</evidence>
<sequence length="271" mass="30827">MKTDRQFSVMGLPIHLRDDYSGWLLDRLDQRLGCHVVTLNAEMTMQAEQNFALADIIHRADLVIPDGAGIVFYLRLYGKRVARCPGIELAESILRKAAQFNLRSESLGSKQTSTIESSSNPALSVFFFGGAPDVAQIAADQWQKQLSGLTIAGVQNGYLSAQEEPAFLKTLQTLQPQIIFVGLGVPRQELWIAAHRHLCPQSLWMGVGGSFDIWAGTKTRAPGWLRDNHLEWVYRLYQEPWRWRRMLALPQFAWRSILYRFTKRNPVSTRL</sequence>
<reference evidence="3 4" key="2">
    <citation type="submission" date="2018-03" db="EMBL/GenBank/DDBJ databases">
        <title>The ancient ancestry and fast evolution of plastids.</title>
        <authorList>
            <person name="Moore K.R."/>
            <person name="Magnabosco C."/>
            <person name="Momper L."/>
            <person name="Gold D.A."/>
            <person name="Bosak T."/>
            <person name="Fournier G.P."/>
        </authorList>
    </citation>
    <scope>NUCLEOTIDE SEQUENCE [LARGE SCALE GENOMIC DNA]</scope>
    <source>
        <strain evidence="3 4">ULC007</strain>
    </source>
</reference>
<evidence type="ECO:0000256" key="2">
    <source>
        <dbReference type="ARBA" id="ARBA00022679"/>
    </source>
</evidence>
<dbReference type="GO" id="GO:0016758">
    <property type="term" value="F:hexosyltransferase activity"/>
    <property type="evidence" value="ECO:0007669"/>
    <property type="project" value="TreeGrafter"/>
</dbReference>
<gene>
    <name evidence="3" type="ORF">C7B65_00095</name>
</gene>
<keyword evidence="2 3" id="KW-0808">Transferase</keyword>
<keyword evidence="4" id="KW-1185">Reference proteome</keyword>
<comment type="caution">
    <text evidence="3">The sequence shown here is derived from an EMBL/GenBank/DDBJ whole genome shotgun (WGS) entry which is preliminary data.</text>
</comment>
<proteinExistence type="predicted"/>
<evidence type="ECO:0000256" key="1">
    <source>
        <dbReference type="ARBA" id="ARBA00022676"/>
    </source>
</evidence>
<dbReference type="InterPro" id="IPR004629">
    <property type="entry name" value="WecG_TagA_CpsF"/>
</dbReference>
<dbReference type="PANTHER" id="PTHR34136:SF1">
    <property type="entry name" value="UDP-N-ACETYL-D-MANNOSAMINURONIC ACID TRANSFERASE"/>
    <property type="match status" value="1"/>
</dbReference>
<name>A0A2T1DN06_9CYAN</name>
<dbReference type="OrthoDB" id="9771846at2"/>
<dbReference type="Pfam" id="PF03808">
    <property type="entry name" value="Glyco_tran_WecG"/>
    <property type="match status" value="2"/>
</dbReference>